<gene>
    <name evidence="3" type="ORF">NRE15_07460</name>
</gene>
<proteinExistence type="inferred from homology"/>
<dbReference type="Gene3D" id="3.40.50.720">
    <property type="entry name" value="NAD(P)-binding Rossmann-like Domain"/>
    <property type="match status" value="1"/>
</dbReference>
<reference evidence="3 4" key="1">
    <citation type="submission" date="2022-08" db="EMBL/GenBank/DDBJ databases">
        <title>Aerococcaceae sp. nov isolated from spoiled eye mask.</title>
        <authorList>
            <person name="Zhou G."/>
            <person name="Xie X.-B."/>
            <person name="Shi Q.-S."/>
            <person name="Wang Y.-S."/>
            <person name="Wen X."/>
            <person name="Peng H."/>
            <person name="Yang X.-J."/>
            <person name="Tao H.-B."/>
            <person name="Huang X.-M."/>
        </authorList>
    </citation>
    <scope>NUCLEOTIDE SEQUENCE [LARGE SCALE GENOMIC DNA]</scope>
    <source>
        <strain evidence="4">DM20194951</strain>
    </source>
</reference>
<dbReference type="PANTHER" id="PTHR42879:SF6">
    <property type="entry name" value="NADPH-DEPENDENT REDUCTASE BACG"/>
    <property type="match status" value="1"/>
</dbReference>
<evidence type="ECO:0000313" key="3">
    <source>
        <dbReference type="EMBL" id="UUX32760.1"/>
    </source>
</evidence>
<dbReference type="PRINTS" id="PR00080">
    <property type="entry name" value="SDRFAMILY"/>
</dbReference>
<dbReference type="PANTHER" id="PTHR42879">
    <property type="entry name" value="3-OXOACYL-(ACYL-CARRIER-PROTEIN) REDUCTASE"/>
    <property type="match status" value="1"/>
</dbReference>
<keyword evidence="4" id="KW-1185">Reference proteome</keyword>
<name>A0ABY5P2W1_9LACT</name>
<dbReference type="InterPro" id="IPR002347">
    <property type="entry name" value="SDR_fam"/>
</dbReference>
<dbReference type="Proteomes" id="UP001315967">
    <property type="component" value="Chromosome"/>
</dbReference>
<protein>
    <submittedName>
        <fullName evidence="3">SDR family oxidoreductase</fullName>
    </submittedName>
</protein>
<organism evidence="3 4">
    <name type="scientific">Fundicoccus culcitae</name>
    <dbReference type="NCBI Taxonomy" id="2969821"/>
    <lineage>
        <taxon>Bacteria</taxon>
        <taxon>Bacillati</taxon>
        <taxon>Bacillota</taxon>
        <taxon>Bacilli</taxon>
        <taxon>Lactobacillales</taxon>
        <taxon>Aerococcaceae</taxon>
        <taxon>Fundicoccus</taxon>
    </lineage>
</organism>
<dbReference type="SUPFAM" id="SSF51735">
    <property type="entry name" value="NAD(P)-binding Rossmann-fold domains"/>
    <property type="match status" value="1"/>
</dbReference>
<evidence type="ECO:0000256" key="1">
    <source>
        <dbReference type="ARBA" id="ARBA00006484"/>
    </source>
</evidence>
<dbReference type="InterPro" id="IPR050259">
    <property type="entry name" value="SDR"/>
</dbReference>
<dbReference type="EMBL" id="CP102453">
    <property type="protein sequence ID" value="UUX32760.1"/>
    <property type="molecule type" value="Genomic_DNA"/>
</dbReference>
<comment type="similarity">
    <text evidence="1 2">Belongs to the short-chain dehydrogenases/reductases (SDR) family.</text>
</comment>
<evidence type="ECO:0000313" key="4">
    <source>
        <dbReference type="Proteomes" id="UP001315967"/>
    </source>
</evidence>
<dbReference type="RefSeq" id="WP_313792259.1">
    <property type="nucleotide sequence ID" value="NZ_CP102453.1"/>
</dbReference>
<evidence type="ECO:0000256" key="2">
    <source>
        <dbReference type="RuleBase" id="RU000363"/>
    </source>
</evidence>
<sequence length="260" mass="27415">MDLGLQGKVAVVTGSSKGIGLATAKMLVGEGADVTICARNLDRLEAAKAEILAETGKEVLVVVADMTIEADCERVIEETVEHFGRLDILINNAGTSEAHPFEEVDNALWQKDLDLKLFGAINTTRAAVPHMRQVGGGAVVNLTAAAGKTPGAKSFPTSISRAAGLALTKGLSKEFAADNIRINAVCIGLIRSDQIEKKWQNERPDLTWEEYSALDSHEIPMGRIGDTVEAAKVITFLASSGASYVTGTSVNIDGGKVAVL</sequence>
<dbReference type="InterPro" id="IPR036291">
    <property type="entry name" value="NAD(P)-bd_dom_sf"/>
</dbReference>
<dbReference type="Pfam" id="PF00106">
    <property type="entry name" value="adh_short"/>
    <property type="match status" value="1"/>
</dbReference>
<accession>A0ABY5P2W1</accession>
<dbReference type="PRINTS" id="PR00081">
    <property type="entry name" value="GDHRDH"/>
</dbReference>